<name>A0AA97F6E9_9SPHN</name>
<dbReference type="SUPFAM" id="SSF52980">
    <property type="entry name" value="Restriction endonuclease-like"/>
    <property type="match status" value="1"/>
</dbReference>
<dbReference type="NCBIfam" id="TIGR02786">
    <property type="entry name" value="addB_alphas"/>
    <property type="match status" value="1"/>
</dbReference>
<gene>
    <name evidence="2" type="primary">addB</name>
    <name evidence="2" type="ORF">RB602_09660</name>
</gene>
<dbReference type="AlphaFoldDB" id="A0AA97F6E9"/>
<evidence type="ECO:0000259" key="1">
    <source>
        <dbReference type="Pfam" id="PF12705"/>
    </source>
</evidence>
<evidence type="ECO:0000313" key="3">
    <source>
        <dbReference type="Proteomes" id="UP001302429"/>
    </source>
</evidence>
<dbReference type="SUPFAM" id="SSF52540">
    <property type="entry name" value="P-loop containing nucleoside triphosphate hydrolases"/>
    <property type="match status" value="1"/>
</dbReference>
<protein>
    <submittedName>
        <fullName evidence="2">Double-strand break repair protein AddB</fullName>
    </submittedName>
</protein>
<dbReference type="InterPro" id="IPR014153">
    <property type="entry name" value="Ds_break_AddB"/>
</dbReference>
<dbReference type="RefSeq" id="WP_317080354.1">
    <property type="nucleotide sequence ID" value="NZ_CP136594.1"/>
</dbReference>
<dbReference type="Gene3D" id="3.90.320.10">
    <property type="match status" value="1"/>
</dbReference>
<dbReference type="InterPro" id="IPR027417">
    <property type="entry name" value="P-loop_NTPase"/>
</dbReference>
<dbReference type="InterPro" id="IPR011335">
    <property type="entry name" value="Restrct_endonuc-II-like"/>
</dbReference>
<keyword evidence="3" id="KW-1185">Reference proteome</keyword>
<dbReference type="Pfam" id="PF12705">
    <property type="entry name" value="PDDEXK_1"/>
    <property type="match status" value="1"/>
</dbReference>
<dbReference type="InterPro" id="IPR038726">
    <property type="entry name" value="PDDEXK_AddAB-type"/>
</dbReference>
<dbReference type="EMBL" id="CP136594">
    <property type="protein sequence ID" value="WOE74122.1"/>
    <property type="molecule type" value="Genomic_DNA"/>
</dbReference>
<organism evidence="2 3">
    <name type="scientific">Alterisphingorhabdus coralli</name>
    <dbReference type="NCBI Taxonomy" id="3071408"/>
    <lineage>
        <taxon>Bacteria</taxon>
        <taxon>Pseudomonadati</taxon>
        <taxon>Pseudomonadota</taxon>
        <taxon>Alphaproteobacteria</taxon>
        <taxon>Sphingomonadales</taxon>
        <taxon>Sphingomonadaceae</taxon>
        <taxon>Alterisphingorhabdus (ex Yan et al. 2024)</taxon>
    </lineage>
</organism>
<dbReference type="Proteomes" id="UP001302429">
    <property type="component" value="Chromosome"/>
</dbReference>
<accession>A0AA97F6E9</accession>
<reference evidence="2 3" key="1">
    <citation type="submission" date="2023-10" db="EMBL/GenBank/DDBJ databases">
        <title>Complete genome sequence of a Sphingomonadaceae bacterium.</title>
        <authorList>
            <person name="Yan C."/>
        </authorList>
    </citation>
    <scope>NUCLEOTIDE SEQUENCE [LARGE SCALE GENOMIC DNA]</scope>
    <source>
        <strain evidence="2 3">SCSIO 66989</strain>
    </source>
</reference>
<dbReference type="InterPro" id="IPR011604">
    <property type="entry name" value="PDDEXK-like_dom_sf"/>
</dbReference>
<sequence>MADRAQPSIYTILPHRGFADALATGLVNRYKNRADGLASVTLLLPNQRARRSMMDAFVRQSDSGLLLPKMVAIGDMELGESVGAALDPVGQDDIPAAMDPLHRQFVLAGLIRDYQGREKREISLAESFRLARQFAVMLDQLAVEEHDFAALSVMAEDQRAELATHWQVTLDLVNHVAQQWQDYLTQLQRLDAASRRNLLFAQAAESIRNRTSGDIIAAGIATPAPAVARLLRAVAFADGGSVILPGLDLNLDEDIWQDLMPPKSDDDALDDNEAAHQINHPQYHMRLLLERMSIRRDEVRNWHRSGEAASAPVISRTISNIFLPARHSGRWRDLESAERRLPNVRLIECDTIGEEAQTIALLVRQALETPEKRVAVVTPDRVLARRVAKHLARWDIVADDSAGRPLGETPPGSLFLSIAECLASSFSPVALLDMLKHPLVTGEDLRGEWLTKVRALDLALRGPRNGLGLEAITRQINRHFADRGQQDSKKGETVAALWEQLQSSDLAPLSALSTASDYPLTLLLAAARDCADRLTQSAIWQGQAGRALADALSALEGEAEQASLTCAADDMPLLLRGFFSESAIRPGYGQHPRVAILGLLEARLQRADLMICAGLNAGKWPQQTQPDPFIPPVLRRKLNMPTAEYSNGLSAHDLAAALGAPECVLTRSARDGEGITIASPFLRRLQAMLGDRLQRDTETLAIARNLDRQLPPVRIGTPAPAPSAERRQVTLAATDLDRLRGAPFAFYAGKILRLRSIDAPDARPTAAWRGIAVHAILEDWVKLDNSDPALLSKRLDRFWQEQIDFPILRAVWRPRIDAAMQWIADETERLRAEGRTVLAAEATGRIDYHDITLKGTADRIDRTADNGLIIIDYKTGQPPTARQVETGYAMQLGVLSLIAECGGFEGITGRIESVEYWSLARNKADGFGYRDQPLKVGKKRSGLAPDEFMPEMVRYIDDALDRWIFGDEPFTAEVNPDYPGFNDYDDLSRLDEWYSRGRESSA</sequence>
<dbReference type="KEGG" id="acoa:RB602_09660"/>
<evidence type="ECO:0000313" key="2">
    <source>
        <dbReference type="EMBL" id="WOE74122.1"/>
    </source>
</evidence>
<proteinExistence type="predicted"/>
<feature type="domain" description="PD-(D/E)XK endonuclease-like" evidence="1">
    <location>
        <begin position="731"/>
        <end position="966"/>
    </location>
</feature>